<protein>
    <recommendedName>
        <fullName evidence="2">Retrotransposon gag domain-containing protein</fullName>
    </recommendedName>
</protein>
<reference evidence="3" key="1">
    <citation type="submission" date="2020-01" db="EMBL/GenBank/DDBJ databases">
        <authorList>
            <person name="Mishra B."/>
        </authorList>
    </citation>
    <scope>NUCLEOTIDE SEQUENCE [LARGE SCALE GENOMIC DNA]</scope>
</reference>
<dbReference type="EMBL" id="CACVBM020000776">
    <property type="protein sequence ID" value="CAA7023194.1"/>
    <property type="molecule type" value="Genomic_DNA"/>
</dbReference>
<name>A0A6D2IDT4_9BRAS</name>
<dbReference type="AlphaFoldDB" id="A0A6D2IDT4"/>
<feature type="region of interest" description="Disordered" evidence="1">
    <location>
        <begin position="1"/>
        <end position="55"/>
    </location>
</feature>
<dbReference type="InterPro" id="IPR005162">
    <property type="entry name" value="Retrotrans_gag_dom"/>
</dbReference>
<evidence type="ECO:0000259" key="2">
    <source>
        <dbReference type="Pfam" id="PF03732"/>
    </source>
</evidence>
<dbReference type="OrthoDB" id="691543at2759"/>
<keyword evidence="4" id="KW-1185">Reference proteome</keyword>
<proteinExistence type="predicted"/>
<feature type="compositionally biased region" description="Basic and acidic residues" evidence="1">
    <location>
        <begin position="14"/>
        <end position="23"/>
    </location>
</feature>
<evidence type="ECO:0000313" key="4">
    <source>
        <dbReference type="Proteomes" id="UP000467841"/>
    </source>
</evidence>
<organism evidence="3 4">
    <name type="scientific">Microthlaspi erraticum</name>
    <dbReference type="NCBI Taxonomy" id="1685480"/>
    <lineage>
        <taxon>Eukaryota</taxon>
        <taxon>Viridiplantae</taxon>
        <taxon>Streptophyta</taxon>
        <taxon>Embryophyta</taxon>
        <taxon>Tracheophyta</taxon>
        <taxon>Spermatophyta</taxon>
        <taxon>Magnoliopsida</taxon>
        <taxon>eudicotyledons</taxon>
        <taxon>Gunneridae</taxon>
        <taxon>Pentapetalae</taxon>
        <taxon>rosids</taxon>
        <taxon>malvids</taxon>
        <taxon>Brassicales</taxon>
        <taxon>Brassicaceae</taxon>
        <taxon>Coluteocarpeae</taxon>
        <taxon>Microthlaspi</taxon>
    </lineage>
</organism>
<dbReference type="PANTHER" id="PTHR33223">
    <property type="entry name" value="CCHC-TYPE DOMAIN-CONTAINING PROTEIN"/>
    <property type="match status" value="1"/>
</dbReference>
<evidence type="ECO:0000256" key="1">
    <source>
        <dbReference type="SAM" id="MobiDB-lite"/>
    </source>
</evidence>
<accession>A0A6D2IDT4</accession>
<dbReference type="Proteomes" id="UP000467841">
    <property type="component" value="Unassembled WGS sequence"/>
</dbReference>
<evidence type="ECO:0000313" key="3">
    <source>
        <dbReference type="EMBL" id="CAA7023194.1"/>
    </source>
</evidence>
<gene>
    <name evidence="3" type="ORF">MERR_LOCUS10429</name>
</gene>
<sequence>MNPGGEGAPNRPHNPPDQERRANDPPNPAEARADQPAPARDVPPPIRTRPMQLSRYSHLLTRRDHHRRLQMDIIVTVTTKGCLKTNLTHLQGECQTRSIQGTKLWETLIRPMLSLWIGIQSDRLYLQGTILRSNRRSLPCTTRVNGVSPDYFKCKLFTFSLSDKALRWVKSLPPQSITTWNEYKGAFLNQFYTKQRSNSIRSKISGFKQDSMESFYEASERFKEYTRSCPNHGFSEGNLWNIFYNGIDHKYKLSLDTKSNGNFMTKSVPEAKLLIENLAASDANACPDYNRGVKTTSSSESTQISELRNMVSQLLKSRQGVHAIEDALATNEDTLMDFMRDGAEENLEEVNYIGGNYGNRGFNPPFRAHPNLSYRSNNVENPNDQVYPNQGVMIGFCVYERWR</sequence>
<dbReference type="Pfam" id="PF03732">
    <property type="entry name" value="Retrotrans_gag"/>
    <property type="match status" value="1"/>
</dbReference>
<feature type="domain" description="Retrotransposon gag" evidence="2">
    <location>
        <begin position="155"/>
        <end position="248"/>
    </location>
</feature>
<comment type="caution">
    <text evidence="3">The sequence shown here is derived from an EMBL/GenBank/DDBJ whole genome shotgun (WGS) entry which is preliminary data.</text>
</comment>
<dbReference type="PANTHER" id="PTHR33223:SF11">
    <property type="entry name" value="ELEMENT PROTEIN, PUTATIVE-RELATED"/>
    <property type="match status" value="1"/>
</dbReference>